<evidence type="ECO:0000256" key="1">
    <source>
        <dbReference type="ARBA" id="ARBA00022722"/>
    </source>
</evidence>
<dbReference type="GO" id="GO:0005829">
    <property type="term" value="C:cytosol"/>
    <property type="evidence" value="ECO:0007669"/>
    <property type="project" value="TreeGrafter"/>
</dbReference>
<feature type="domain" description="Exonuclease" evidence="4">
    <location>
        <begin position="62"/>
        <end position="231"/>
    </location>
</feature>
<dbReference type="FunFam" id="3.30.420.10:FF:000045">
    <property type="entry name" value="3'-5' exonuclease DinG"/>
    <property type="match status" value="1"/>
</dbReference>
<evidence type="ECO:0000256" key="3">
    <source>
        <dbReference type="ARBA" id="ARBA00022839"/>
    </source>
</evidence>
<dbReference type="GO" id="GO:0003677">
    <property type="term" value="F:DNA binding"/>
    <property type="evidence" value="ECO:0007669"/>
    <property type="project" value="InterPro"/>
</dbReference>
<sequence length="247" mass="28185">MKEPKDTNARGRMWNLYKMGGLPPAIASMFGSANAQQMAFIRSMSREQRKESALALPLAEMEAVVFDLETTGFYPYNGDEIISVGAVLIRGGEFEEVEPFYRLVNPKRKIPRHITELTGITNEMAENAPDLMQVLHDFMGYIGRKVLIAHGSGHDKQFLSSALWRTSKVNLTHRIIDTMMIAKWLEPKAIHYGLDEVLERYGVPVTERHHALHDSVMTAKLYFKFLRSILDRQVTTLGELYAYLSRH</sequence>
<keyword evidence="1" id="KW-0540">Nuclease</keyword>
<evidence type="ECO:0000313" key="5">
    <source>
        <dbReference type="EMBL" id="RED87654.1"/>
    </source>
</evidence>
<dbReference type="EMBL" id="QRDZ01000002">
    <property type="protein sequence ID" value="RED87654.1"/>
    <property type="molecule type" value="Genomic_DNA"/>
</dbReference>
<dbReference type="PANTHER" id="PTHR30231:SF41">
    <property type="entry name" value="DNA POLYMERASE III SUBUNIT EPSILON"/>
    <property type="match status" value="1"/>
</dbReference>
<dbReference type="GO" id="GO:0008408">
    <property type="term" value="F:3'-5' exonuclease activity"/>
    <property type="evidence" value="ECO:0007669"/>
    <property type="project" value="TreeGrafter"/>
</dbReference>
<dbReference type="InterPro" id="IPR036397">
    <property type="entry name" value="RNaseH_sf"/>
</dbReference>
<dbReference type="SMART" id="SM00479">
    <property type="entry name" value="EXOIII"/>
    <property type="match status" value="1"/>
</dbReference>
<gene>
    <name evidence="5" type="ORF">DFP98_102132</name>
</gene>
<dbReference type="Proteomes" id="UP000256977">
    <property type="component" value="Unassembled WGS sequence"/>
</dbReference>
<dbReference type="GO" id="GO:0045004">
    <property type="term" value="P:DNA replication proofreading"/>
    <property type="evidence" value="ECO:0007669"/>
    <property type="project" value="TreeGrafter"/>
</dbReference>
<dbReference type="InterPro" id="IPR006054">
    <property type="entry name" value="DnaQ"/>
</dbReference>
<dbReference type="CDD" id="cd06127">
    <property type="entry name" value="DEDDh"/>
    <property type="match status" value="1"/>
</dbReference>
<dbReference type="RefSeq" id="WP_371822825.1">
    <property type="nucleotide sequence ID" value="NZ_QRDZ01000002.1"/>
</dbReference>
<dbReference type="PANTHER" id="PTHR30231">
    <property type="entry name" value="DNA POLYMERASE III SUBUNIT EPSILON"/>
    <property type="match status" value="1"/>
</dbReference>
<evidence type="ECO:0000313" key="6">
    <source>
        <dbReference type="Proteomes" id="UP000256977"/>
    </source>
</evidence>
<dbReference type="AlphaFoldDB" id="A0A3D9KQ14"/>
<dbReference type="NCBIfam" id="TIGR00573">
    <property type="entry name" value="dnaq"/>
    <property type="match status" value="1"/>
</dbReference>
<keyword evidence="3" id="KW-0269">Exonuclease</keyword>
<dbReference type="InterPro" id="IPR013520">
    <property type="entry name" value="Ribonucl_H"/>
</dbReference>
<evidence type="ECO:0000259" key="4">
    <source>
        <dbReference type="SMART" id="SM00479"/>
    </source>
</evidence>
<proteinExistence type="predicted"/>
<comment type="caution">
    <text evidence="5">The sequence shown here is derived from an EMBL/GenBank/DDBJ whole genome shotgun (WGS) entry which is preliminary data.</text>
</comment>
<accession>A0A3D9KQ14</accession>
<dbReference type="Pfam" id="PF00929">
    <property type="entry name" value="RNase_T"/>
    <property type="match status" value="1"/>
</dbReference>
<dbReference type="SUPFAM" id="SSF53098">
    <property type="entry name" value="Ribonuclease H-like"/>
    <property type="match status" value="1"/>
</dbReference>
<dbReference type="InterPro" id="IPR012337">
    <property type="entry name" value="RNaseH-like_sf"/>
</dbReference>
<keyword evidence="2" id="KW-0378">Hydrolase</keyword>
<dbReference type="NCBIfam" id="NF005836">
    <property type="entry name" value="PRK07740.1"/>
    <property type="match status" value="1"/>
</dbReference>
<dbReference type="GO" id="GO:0003887">
    <property type="term" value="F:DNA-directed DNA polymerase activity"/>
    <property type="evidence" value="ECO:0007669"/>
    <property type="project" value="InterPro"/>
</dbReference>
<organism evidence="5 6">
    <name type="scientific">Cohnella phaseoli</name>
    <dbReference type="NCBI Taxonomy" id="456490"/>
    <lineage>
        <taxon>Bacteria</taxon>
        <taxon>Bacillati</taxon>
        <taxon>Bacillota</taxon>
        <taxon>Bacilli</taxon>
        <taxon>Bacillales</taxon>
        <taxon>Paenibacillaceae</taxon>
        <taxon>Cohnella</taxon>
    </lineage>
</organism>
<keyword evidence="6" id="KW-1185">Reference proteome</keyword>
<protein>
    <submittedName>
        <fullName evidence="5">DNA polymerase-3 subunit epsilon</fullName>
    </submittedName>
</protein>
<reference evidence="5 6" key="1">
    <citation type="submission" date="2018-07" db="EMBL/GenBank/DDBJ databases">
        <title>Genomic Encyclopedia of Type Strains, Phase III (KMG-III): the genomes of soil and plant-associated and newly described type strains.</title>
        <authorList>
            <person name="Whitman W."/>
        </authorList>
    </citation>
    <scope>NUCLEOTIDE SEQUENCE [LARGE SCALE GENOMIC DNA]</scope>
    <source>
        <strain evidence="5 6">CECT 7287</strain>
    </source>
</reference>
<name>A0A3D9KQ14_9BACL</name>
<dbReference type="Gene3D" id="3.30.420.10">
    <property type="entry name" value="Ribonuclease H-like superfamily/Ribonuclease H"/>
    <property type="match status" value="1"/>
</dbReference>
<evidence type="ECO:0000256" key="2">
    <source>
        <dbReference type="ARBA" id="ARBA00022801"/>
    </source>
</evidence>